<protein>
    <submittedName>
        <fullName evidence="1">Uncharacterized protein</fullName>
    </submittedName>
</protein>
<organism evidence="1 2">
    <name type="scientific">Rhizobium gallicum</name>
    <dbReference type="NCBI Taxonomy" id="56730"/>
    <lineage>
        <taxon>Bacteria</taxon>
        <taxon>Pseudomonadati</taxon>
        <taxon>Pseudomonadota</taxon>
        <taxon>Alphaproteobacteria</taxon>
        <taxon>Hyphomicrobiales</taxon>
        <taxon>Rhizobiaceae</taxon>
        <taxon>Rhizobium/Agrobacterium group</taxon>
        <taxon>Rhizobium</taxon>
    </lineage>
</organism>
<evidence type="ECO:0000313" key="1">
    <source>
        <dbReference type="EMBL" id="APO71732.1"/>
    </source>
</evidence>
<name>A0A1L5NV17_9HYPH</name>
<gene>
    <name evidence="1" type="ORF">IE4872_PD01205</name>
</gene>
<keyword evidence="1" id="KW-0614">Plasmid</keyword>
<dbReference type="AlphaFoldDB" id="A0A1L5NV17"/>
<dbReference type="EMBL" id="CP017105">
    <property type="protein sequence ID" value="APO71732.1"/>
    <property type="molecule type" value="Genomic_DNA"/>
</dbReference>
<proteinExistence type="predicted"/>
<dbReference type="Proteomes" id="UP000184749">
    <property type="component" value="Plasmid pRgalIE4872d"/>
</dbReference>
<reference evidence="1 2" key="1">
    <citation type="submission" date="2016-09" db="EMBL/GenBank/DDBJ databases">
        <title>The complete genome sequences of Rhizobium gallicum, symbiovars gallicum and phaseoli, symbionts associated to common bean (Phaseolus vulgaris).</title>
        <authorList>
            <person name="Bustos P."/>
            <person name="Santamaria R.I."/>
            <person name="Perez-Carrascal O.M."/>
            <person name="Juarez S."/>
            <person name="Lozano L."/>
            <person name="Martinez-Flores I."/>
            <person name="Martinez-Romero E."/>
            <person name="Cevallos M."/>
            <person name="Romero D."/>
            <person name="Davila G."/>
            <person name="Gonzalez V."/>
        </authorList>
    </citation>
    <scope>NUCLEOTIDE SEQUENCE [LARGE SCALE GENOMIC DNA]</scope>
    <source>
        <strain evidence="1 2">IE4872</strain>
        <plasmid evidence="2">prgalie4872d</plasmid>
    </source>
</reference>
<sequence length="53" mass="6028">MAIRAAAFLKRMKSEEWLSVIRRDPQTMECVACLDQGGAVPLNLTATRRRRLP</sequence>
<accession>A0A1L5NV17</accession>
<geneLocation type="plasmid" evidence="2">
    <name>prgalie4872d</name>
</geneLocation>
<evidence type="ECO:0000313" key="2">
    <source>
        <dbReference type="Proteomes" id="UP000184749"/>
    </source>
</evidence>